<feature type="domain" description="Peptidase M1 membrane alanine aminopeptidase" evidence="1">
    <location>
        <begin position="281"/>
        <end position="412"/>
    </location>
</feature>
<dbReference type="Pfam" id="PF01433">
    <property type="entry name" value="Peptidase_M1"/>
    <property type="match status" value="1"/>
</dbReference>
<dbReference type="GO" id="GO:0008270">
    <property type="term" value="F:zinc ion binding"/>
    <property type="evidence" value="ECO:0007669"/>
    <property type="project" value="InterPro"/>
</dbReference>
<evidence type="ECO:0000313" key="2">
    <source>
        <dbReference type="EMBL" id="TGC09403.1"/>
    </source>
</evidence>
<dbReference type="GO" id="GO:0008237">
    <property type="term" value="F:metallopeptidase activity"/>
    <property type="evidence" value="ECO:0007669"/>
    <property type="project" value="InterPro"/>
</dbReference>
<dbReference type="EMBL" id="PGGK01000005">
    <property type="protein sequence ID" value="TGC09403.1"/>
    <property type="molecule type" value="Genomic_DNA"/>
</dbReference>
<reference evidence="2 3" key="1">
    <citation type="submission" date="2017-11" db="EMBL/GenBank/DDBJ databases">
        <title>Isolation and Characterization of Methanogenic Archaea from Saline Meromictic Lake at Siberia.</title>
        <authorList>
            <person name="Shen Y."/>
            <person name="Huang H.-H."/>
            <person name="Lai M.-C."/>
            <person name="Chen S.-C."/>
        </authorList>
    </citation>
    <scope>NUCLEOTIDE SEQUENCE [LARGE SCALE GENOMIC DNA]</scope>
    <source>
        <strain evidence="2 3">SY-01</strain>
    </source>
</reference>
<comment type="caution">
    <text evidence="2">The sequence shown here is derived from an EMBL/GenBank/DDBJ whole genome shotgun (WGS) entry which is preliminary data.</text>
</comment>
<proteinExistence type="predicted"/>
<protein>
    <recommendedName>
        <fullName evidence="1">Peptidase M1 membrane alanine aminopeptidase domain-containing protein</fullName>
    </recommendedName>
</protein>
<gene>
    <name evidence="2" type="ORF">CUN85_06105</name>
</gene>
<evidence type="ECO:0000259" key="1">
    <source>
        <dbReference type="Pfam" id="PF01433"/>
    </source>
</evidence>
<dbReference type="AlphaFoldDB" id="A0A4E0PXG7"/>
<name>A0A4E0PXG7_9EURY</name>
<dbReference type="Proteomes" id="UP000297295">
    <property type="component" value="Unassembled WGS sequence"/>
</dbReference>
<keyword evidence="3" id="KW-1185">Reference proteome</keyword>
<dbReference type="InterPro" id="IPR014782">
    <property type="entry name" value="Peptidase_M1_dom"/>
</dbReference>
<sequence length="427" mass="50184">MGKCFLLLVIISLVCTQFVMAGSNTTSVDDNTVTDINVHYKTIPEKEIVHVTKQIIFLNNNPSTNYWRGYYSNYNYYLPENARNISSYDDDDSLTFRQDTEGFYVFNFNRKVWHEESYTFYLEYDLNINKNTAVFYMSEYGDNTAVSLEIPSDFDTHLAREDYSLERKKYSNIYKFEKGLAWSGPCLVKSARSTDYSILEDTVQLQQEEVGVRIRYWEGEEEWAREMMDTTTEFLPILEVNWGIPYPVSYNITITQANITETGGYGGYNEGSKGIWMLHTSSNEILIHELAHYWTRACNFNQLWMDEGYADLYTYIALNQTTPEKAEKRKVRFLEKYESLKVQYEVPLSEWSTPDKLNSMTQEEVDFTYKKAFALTYTLYEDLGIEAMKKSNREFLKSKNQVDEDMFISIINSSSENYQDQIKNYIY</sequence>
<dbReference type="Gene3D" id="1.10.390.10">
    <property type="entry name" value="Neutral Protease Domain 2"/>
    <property type="match status" value="1"/>
</dbReference>
<evidence type="ECO:0000313" key="3">
    <source>
        <dbReference type="Proteomes" id="UP000297295"/>
    </source>
</evidence>
<dbReference type="SUPFAM" id="SSF55486">
    <property type="entry name" value="Metalloproteases ('zincins'), catalytic domain"/>
    <property type="match status" value="1"/>
</dbReference>
<dbReference type="InterPro" id="IPR027268">
    <property type="entry name" value="Peptidase_M4/M1_CTD_sf"/>
</dbReference>
<organism evidence="2 3">
    <name type="scientific">Methanolobus halotolerans</name>
    <dbReference type="NCBI Taxonomy" id="2052935"/>
    <lineage>
        <taxon>Archaea</taxon>
        <taxon>Methanobacteriati</taxon>
        <taxon>Methanobacteriota</taxon>
        <taxon>Stenosarchaea group</taxon>
        <taxon>Methanomicrobia</taxon>
        <taxon>Methanosarcinales</taxon>
        <taxon>Methanosarcinaceae</taxon>
        <taxon>Methanolobus</taxon>
    </lineage>
</organism>
<accession>A0A4E0PXG7</accession>